<proteinExistence type="predicted"/>
<dbReference type="PROSITE" id="PS51471">
    <property type="entry name" value="FE2OG_OXY"/>
    <property type="match status" value="1"/>
</dbReference>
<dbReference type="InterPro" id="IPR044862">
    <property type="entry name" value="Pro_4_hyd_alph_FE2OG_OXY"/>
</dbReference>
<feature type="domain" description="Fe2OG dioxygenase" evidence="1">
    <location>
        <begin position="82"/>
        <end position="196"/>
    </location>
</feature>
<dbReference type="Gene3D" id="2.60.120.620">
    <property type="entry name" value="q2cbj1_9rhob like domain"/>
    <property type="match status" value="1"/>
</dbReference>
<sequence length="212" mass="24325">MLNELFRDGFIVTKLPTDEADRILEVIKGDTFVPDRPGSPDIAFWETDNPSQNQSVPEVYQAFVESLGRSEFTNHIRCHMGNWSRVNVMLQRGKAGDSMEWHHDSYDPMHMVCLAYFGEDGWCPEDGGQLEIGEGDVGEEGFLLDQSAVRVRASISPNHGTLVWMLNTNPRWVHRVTEIQCTKTRYTLIGQFGYRENVLRTRVSEKYGPTWR</sequence>
<protein>
    <recommendedName>
        <fullName evidence="1">Fe2OG dioxygenase domain-containing protein</fullName>
    </recommendedName>
</protein>
<dbReference type="AlphaFoldDB" id="A0A0F9UD25"/>
<accession>A0A0F9UD25</accession>
<name>A0A0F9UD25_9ZZZZ</name>
<comment type="caution">
    <text evidence="2">The sequence shown here is derived from an EMBL/GenBank/DDBJ whole genome shotgun (WGS) entry which is preliminary data.</text>
</comment>
<evidence type="ECO:0000259" key="1">
    <source>
        <dbReference type="PROSITE" id="PS51471"/>
    </source>
</evidence>
<gene>
    <name evidence="2" type="ORF">LCGC14_0236960</name>
</gene>
<reference evidence="2" key="1">
    <citation type="journal article" date="2015" name="Nature">
        <title>Complex archaea that bridge the gap between prokaryotes and eukaryotes.</title>
        <authorList>
            <person name="Spang A."/>
            <person name="Saw J.H."/>
            <person name="Jorgensen S.L."/>
            <person name="Zaremba-Niedzwiedzka K."/>
            <person name="Martijn J."/>
            <person name="Lind A.E."/>
            <person name="van Eijk R."/>
            <person name="Schleper C."/>
            <person name="Guy L."/>
            <person name="Ettema T.J."/>
        </authorList>
    </citation>
    <scope>NUCLEOTIDE SEQUENCE</scope>
</reference>
<dbReference type="Pfam" id="PF13640">
    <property type="entry name" value="2OG-FeII_Oxy_3"/>
    <property type="match status" value="1"/>
</dbReference>
<dbReference type="InterPro" id="IPR005123">
    <property type="entry name" value="Oxoglu/Fe-dep_dioxygenase_dom"/>
</dbReference>
<dbReference type="EMBL" id="LAZR01000117">
    <property type="protein sequence ID" value="KKN89564.1"/>
    <property type="molecule type" value="Genomic_DNA"/>
</dbReference>
<evidence type="ECO:0000313" key="2">
    <source>
        <dbReference type="EMBL" id="KKN89564.1"/>
    </source>
</evidence>
<organism evidence="2">
    <name type="scientific">marine sediment metagenome</name>
    <dbReference type="NCBI Taxonomy" id="412755"/>
    <lineage>
        <taxon>unclassified sequences</taxon>
        <taxon>metagenomes</taxon>
        <taxon>ecological metagenomes</taxon>
    </lineage>
</organism>